<dbReference type="EMBL" id="CAJVPY010013147">
    <property type="protein sequence ID" value="CAG8738817.1"/>
    <property type="molecule type" value="Genomic_DNA"/>
</dbReference>
<dbReference type="Proteomes" id="UP000789405">
    <property type="component" value="Unassembled WGS sequence"/>
</dbReference>
<feature type="non-terminal residue" evidence="1">
    <location>
        <position position="135"/>
    </location>
</feature>
<name>A0A9N9IM14_9GLOM</name>
<dbReference type="OrthoDB" id="2352501at2759"/>
<dbReference type="AlphaFoldDB" id="A0A9N9IM14"/>
<evidence type="ECO:0000313" key="2">
    <source>
        <dbReference type="Proteomes" id="UP000789405"/>
    </source>
</evidence>
<protein>
    <submittedName>
        <fullName evidence="1">23806_t:CDS:1</fullName>
    </submittedName>
</protein>
<comment type="caution">
    <text evidence="1">The sequence shown here is derived from an EMBL/GenBank/DDBJ whole genome shotgun (WGS) entry which is preliminary data.</text>
</comment>
<keyword evidence="2" id="KW-1185">Reference proteome</keyword>
<accession>A0A9N9IM14</accession>
<gene>
    <name evidence="1" type="ORF">DERYTH_LOCUS15816</name>
</gene>
<evidence type="ECO:0000313" key="1">
    <source>
        <dbReference type="EMBL" id="CAG8738817.1"/>
    </source>
</evidence>
<sequence>ETVYLKPKIYLVLPAEHDFKTPNDPDSEDFKKKYSIQKAKGVKKYVVKRELRHDKFLECFRNKKLTWHDMYSFRSYDHQIYLERVNKIDFSFAIQKIGDYKEIELVQVKVIKIALRKSKKYDNLAKNYGDYLKKL</sequence>
<organism evidence="1 2">
    <name type="scientific">Dentiscutata erythropus</name>
    <dbReference type="NCBI Taxonomy" id="1348616"/>
    <lineage>
        <taxon>Eukaryota</taxon>
        <taxon>Fungi</taxon>
        <taxon>Fungi incertae sedis</taxon>
        <taxon>Mucoromycota</taxon>
        <taxon>Glomeromycotina</taxon>
        <taxon>Glomeromycetes</taxon>
        <taxon>Diversisporales</taxon>
        <taxon>Gigasporaceae</taxon>
        <taxon>Dentiscutata</taxon>
    </lineage>
</organism>
<proteinExistence type="predicted"/>
<reference evidence="1" key="1">
    <citation type="submission" date="2021-06" db="EMBL/GenBank/DDBJ databases">
        <authorList>
            <person name="Kallberg Y."/>
            <person name="Tangrot J."/>
            <person name="Rosling A."/>
        </authorList>
    </citation>
    <scope>NUCLEOTIDE SEQUENCE</scope>
    <source>
        <strain evidence="1">MA453B</strain>
    </source>
</reference>